<sequence length="270" mass="31558">MLRHLRLLGHIETSLDRKRWAITPSVVFPITHGVHAGDWVLSGRRDTALLRQLQASVNLVFVPQEYGNGPATIYLRAFDNKQVFDKLKSIDRITIQTEQVGVRLARLLPPLERWKASLEALQGIRPHAYRTKIFNGKTFVEVSFDGKRGLYEFWPLPDHTSKQVDLRPQYMLYFDEDTQRWVRADWYGLRFLARYETGQSCPIQYHATTHQLAVPNGWRWPDLYERALILASGRMPLYRNGWLIYDGISRELIDALRDKLRLEIEELTNA</sequence>
<comment type="caution">
    <text evidence="1">The sequence shown here is derived from an EMBL/GenBank/DDBJ whole genome shotgun (WGS) entry which is preliminary data.</text>
</comment>
<name>A0A178LZU3_9CHLR</name>
<proteinExistence type="predicted"/>
<protein>
    <submittedName>
        <fullName evidence="1">Uncharacterized protein</fullName>
    </submittedName>
</protein>
<reference evidence="1 2" key="1">
    <citation type="submission" date="2016-04" db="EMBL/GenBank/DDBJ databases">
        <title>Chloroflexus islandicus sp. nov., a thermophilic filamentous anoxygenic phototrophic bacterium from geyser Strokkur (Iceland).</title>
        <authorList>
            <person name="Gaisin V.A."/>
            <person name="Kalashnikov A.M."/>
            <person name="Sukhacheva M.V."/>
            <person name="Grouzdev D.S."/>
            <person name="Ivanov T.M."/>
            <person name="Kuznetsov B."/>
            <person name="Gorlenko V.M."/>
        </authorList>
    </citation>
    <scope>NUCLEOTIDE SEQUENCE [LARGE SCALE GENOMIC DNA]</scope>
    <source>
        <strain evidence="2">isl-2</strain>
    </source>
</reference>
<dbReference type="AlphaFoldDB" id="A0A178LZU3"/>
<evidence type="ECO:0000313" key="1">
    <source>
        <dbReference type="EMBL" id="OAN40563.1"/>
    </source>
</evidence>
<accession>A0A178LZU3</accession>
<evidence type="ECO:0000313" key="2">
    <source>
        <dbReference type="Proteomes" id="UP000078287"/>
    </source>
</evidence>
<dbReference type="Proteomes" id="UP000078287">
    <property type="component" value="Unassembled WGS sequence"/>
</dbReference>
<keyword evidence="2" id="KW-1185">Reference proteome</keyword>
<dbReference type="EMBL" id="LWQS01000093">
    <property type="protein sequence ID" value="OAN40563.1"/>
    <property type="molecule type" value="Genomic_DNA"/>
</dbReference>
<gene>
    <name evidence="1" type="ORF">A6A03_04440</name>
</gene>
<organism evidence="1 2">
    <name type="scientific">Chloroflexus islandicus</name>
    <dbReference type="NCBI Taxonomy" id="1707952"/>
    <lineage>
        <taxon>Bacteria</taxon>
        <taxon>Bacillati</taxon>
        <taxon>Chloroflexota</taxon>
        <taxon>Chloroflexia</taxon>
        <taxon>Chloroflexales</taxon>
        <taxon>Chloroflexineae</taxon>
        <taxon>Chloroflexaceae</taxon>
        <taxon>Chloroflexus</taxon>
    </lineage>
</organism>